<evidence type="ECO:0000256" key="1">
    <source>
        <dbReference type="SAM" id="MobiDB-lite"/>
    </source>
</evidence>
<organism evidence="2 3">
    <name type="scientific">Actinoplanes xinjiangensis</name>
    <dbReference type="NCBI Taxonomy" id="512350"/>
    <lineage>
        <taxon>Bacteria</taxon>
        <taxon>Bacillati</taxon>
        <taxon>Actinomycetota</taxon>
        <taxon>Actinomycetes</taxon>
        <taxon>Micromonosporales</taxon>
        <taxon>Micromonosporaceae</taxon>
        <taxon>Actinoplanes</taxon>
    </lineage>
</organism>
<proteinExistence type="predicted"/>
<name>A0A316FAM1_9ACTN</name>
<feature type="region of interest" description="Disordered" evidence="1">
    <location>
        <begin position="1"/>
        <end position="52"/>
    </location>
</feature>
<comment type="caution">
    <text evidence="2">The sequence shown here is derived from an EMBL/GenBank/DDBJ whole genome shotgun (WGS) entry which is preliminary data.</text>
</comment>
<evidence type="ECO:0000313" key="3">
    <source>
        <dbReference type="Proteomes" id="UP000245697"/>
    </source>
</evidence>
<dbReference type="Proteomes" id="UP000245697">
    <property type="component" value="Unassembled WGS sequence"/>
</dbReference>
<feature type="compositionally biased region" description="Basic and acidic residues" evidence="1">
    <location>
        <begin position="8"/>
        <end position="18"/>
    </location>
</feature>
<sequence length="52" mass="5603">MSEQPGRTGDRPIERGAAEDASGVPVTPTDVEASRKPPSEPRERPRDGDEES</sequence>
<gene>
    <name evidence="2" type="ORF">BC793_11362</name>
</gene>
<dbReference type="EMBL" id="QGGR01000013">
    <property type="protein sequence ID" value="PWK43380.1"/>
    <property type="molecule type" value="Genomic_DNA"/>
</dbReference>
<dbReference type="RefSeq" id="WP_158319382.1">
    <property type="nucleotide sequence ID" value="NZ_BONA01000062.1"/>
</dbReference>
<reference evidence="2 3" key="1">
    <citation type="submission" date="2018-05" db="EMBL/GenBank/DDBJ databases">
        <title>Genomic Encyclopedia of Archaeal and Bacterial Type Strains, Phase II (KMG-II): from individual species to whole genera.</title>
        <authorList>
            <person name="Goeker M."/>
        </authorList>
    </citation>
    <scope>NUCLEOTIDE SEQUENCE [LARGE SCALE GENOMIC DNA]</scope>
    <source>
        <strain evidence="2 3">DSM 45184</strain>
    </source>
</reference>
<dbReference type="AlphaFoldDB" id="A0A316FAM1"/>
<keyword evidence="3" id="KW-1185">Reference proteome</keyword>
<accession>A0A316FAM1</accession>
<protein>
    <submittedName>
        <fullName evidence="2">Uncharacterized protein</fullName>
    </submittedName>
</protein>
<feature type="compositionally biased region" description="Basic and acidic residues" evidence="1">
    <location>
        <begin position="32"/>
        <end position="52"/>
    </location>
</feature>
<evidence type="ECO:0000313" key="2">
    <source>
        <dbReference type="EMBL" id="PWK43380.1"/>
    </source>
</evidence>